<feature type="region of interest" description="Disordered" evidence="1">
    <location>
        <begin position="984"/>
        <end position="1039"/>
    </location>
</feature>
<feature type="region of interest" description="Disordered" evidence="1">
    <location>
        <begin position="914"/>
        <end position="934"/>
    </location>
</feature>
<dbReference type="PANTHER" id="PTHR47188">
    <property type="entry name" value="PROTEIN TAR1"/>
    <property type="match status" value="1"/>
</dbReference>
<feature type="compositionally biased region" description="Low complexity" evidence="1">
    <location>
        <begin position="590"/>
        <end position="599"/>
    </location>
</feature>
<reference evidence="2" key="1">
    <citation type="submission" date="2019-03" db="EMBL/GenBank/DDBJ databases">
        <authorList>
            <person name="Mank J."/>
            <person name="Almeida P."/>
        </authorList>
    </citation>
    <scope>NUCLEOTIDE SEQUENCE</scope>
    <source>
        <strain evidence="2">78183</strain>
    </source>
</reference>
<protein>
    <submittedName>
        <fullName evidence="2">Uncharacterized protein</fullName>
    </submittedName>
</protein>
<feature type="compositionally biased region" description="Basic and acidic residues" evidence="1">
    <location>
        <begin position="1015"/>
        <end position="1029"/>
    </location>
</feature>
<feature type="region of interest" description="Disordered" evidence="1">
    <location>
        <begin position="568"/>
        <end position="621"/>
    </location>
</feature>
<dbReference type="InterPro" id="IPR044792">
    <property type="entry name" value="TAR1"/>
</dbReference>
<evidence type="ECO:0000313" key="2">
    <source>
        <dbReference type="EMBL" id="VFU31350.1"/>
    </source>
</evidence>
<gene>
    <name evidence="2" type="ORF">SVIM_LOCUS129809</name>
</gene>
<feature type="region of interest" description="Disordered" evidence="1">
    <location>
        <begin position="442"/>
        <end position="484"/>
    </location>
</feature>
<dbReference type="EMBL" id="CAADRP010000697">
    <property type="protein sequence ID" value="VFU31350.1"/>
    <property type="molecule type" value="Genomic_DNA"/>
</dbReference>
<dbReference type="GO" id="GO:0043457">
    <property type="term" value="P:regulation of cellular respiration"/>
    <property type="evidence" value="ECO:0007669"/>
    <property type="project" value="InterPro"/>
</dbReference>
<accession>A0A6N2KRY6</accession>
<feature type="region of interest" description="Disordered" evidence="1">
    <location>
        <begin position="1372"/>
        <end position="1396"/>
    </location>
</feature>
<feature type="region of interest" description="Disordered" evidence="1">
    <location>
        <begin position="1154"/>
        <end position="1173"/>
    </location>
</feature>
<feature type="compositionally biased region" description="Low complexity" evidence="1">
    <location>
        <begin position="917"/>
        <end position="929"/>
    </location>
</feature>
<dbReference type="PANTHER" id="PTHR47188:SF1">
    <property type="entry name" value="PROTEIN TAR1"/>
    <property type="match status" value="1"/>
</dbReference>
<proteinExistence type="predicted"/>
<sequence>MPIGLPLPAVLDAALLVSTDMDMACSTLLQQASSPARVERCARGLDGRATRRAVAAGHPEQRCTLSPMNLCLRSSPSPAPTIWTPFPPRSHVRNSPPNLLMFEEKKHLQLIHERSTALNGTNNHQSPSSKPRVRAMLEPMTFLNQYTVPNSVTAESSWHCLRCHHGEIAAMIKTRSNPLSKPRAHAMTCMNQKRAAEFTGIAFAAETADTAESAAMSVPRAASTHSHYSTLLQQASTPAELPLVHRPLLVCPAPGTRVPASVKPCSWRGSGGRIGATWAESQWIVAARPLCHLQYPVAYLSRLQRILPAARWELYFKAARAALPPRGLGQRHVPPAKRPLLQVGNRTAGARVASSPDSDLEAFSHNPTHGSFAPLAFQPSAMTNCANQRFLSKSRHRRIKSNVAMNAWLPQASYPCGNFSDTSSFKFRRSKGSIGHAFTVRIHVPPQPNSPPDNVFRPDRPPKRPWSKKRGSAPPPIHGITPTYPTPLKSFHKVGLESSSTGSSFPADSAKPVPLAVVSLDSRQDNDEAFGYLKRVIVTPAVYPRLLNFFTLTFRALGRNHIARLFDAREGPRKGRSQSVPRPARDDPLSPRSSSSSPPTADGFGTGTPEPSPQSQSFSRGYGSILPTSLAYIVPSTRGCSPWRPDAALGPPDFQGRRGAPDTTRRAVLFQPLDPTPTKSFPGGRAVKQKDNSSEAPPTSPDSLTLPSAATSRFRNFNPIPFRSSRANALSTGFPRLLGSTNPCASAVHMNLSPLRPSKFSFEYLLLPPRSAPTAAPPGLAPWVLQRPPRPPTHRAWRLPHAGIVSAQLHLTRLPFIPHRQFCLPKWPTWSSRFRGTAQRSSRAVEALRPDASNHWLYLIELAPSSSYPEGNFGGNQLLDGSISLSPLYPSQTNDLHVSIAAGLHQSFLWLRPAQHSSPSSGPDSMLSLEPSQKIKGSRQSASCALRVYSPYSTCDLVVQDGTNGEPTGDARSAHVPGHAVTARAAVHDRSDGISTGVQRPGLRPPPRSASSTPRADRRTGCRRSTSDRAHRRPPSTSSRQFQALFDSLFKVLFIFPSRYLFAIGLSPILALDGIYRPIGAAFPNNPTADSARVPGPVTTLSLSAPPSRGLGPGPPLRTLLQTTIRTPRAPDSQAGHFPVRSPLLGESLASLKANARGSGRSRGRQARARPCPRVSQPPLVVATAAEDSILGQPRAGARGRPVSAPALVSRGEWGRRCVTPRQTCPRPGGLGRNLRSKTRWFTGFCNSHQVSHFATFFIDARAEISVAESRSDYHKKKARPRHRGYEGGLLVLNFLGASRAGVRWRAVSGADASLHGTRGHEGRVPPEPSLSCHGFAGRSAGAGFDNDPSAGSPTETLLRLLLPLNDKVQWTSRDVASGEPPTSPRSEHFTGPFNR</sequence>
<evidence type="ECO:0000256" key="1">
    <source>
        <dbReference type="SAM" id="MobiDB-lite"/>
    </source>
</evidence>
<name>A0A6N2KRY6_SALVM</name>
<feature type="compositionally biased region" description="Basic and acidic residues" evidence="1">
    <location>
        <begin position="655"/>
        <end position="665"/>
    </location>
</feature>
<organism evidence="2">
    <name type="scientific">Salix viminalis</name>
    <name type="common">Common osier</name>
    <name type="synonym">Basket willow</name>
    <dbReference type="NCBI Taxonomy" id="40686"/>
    <lineage>
        <taxon>Eukaryota</taxon>
        <taxon>Viridiplantae</taxon>
        <taxon>Streptophyta</taxon>
        <taxon>Embryophyta</taxon>
        <taxon>Tracheophyta</taxon>
        <taxon>Spermatophyta</taxon>
        <taxon>Magnoliopsida</taxon>
        <taxon>eudicotyledons</taxon>
        <taxon>Gunneridae</taxon>
        <taxon>Pentapetalae</taxon>
        <taxon>rosids</taxon>
        <taxon>fabids</taxon>
        <taxon>Malpighiales</taxon>
        <taxon>Salicaceae</taxon>
        <taxon>Saliceae</taxon>
        <taxon>Salix</taxon>
    </lineage>
</organism>
<feature type="region of interest" description="Disordered" evidence="1">
    <location>
        <begin position="643"/>
        <end position="710"/>
    </location>
</feature>